<keyword evidence="6 9" id="KW-1133">Transmembrane helix</keyword>
<evidence type="ECO:0000256" key="9">
    <source>
        <dbReference type="SAM" id="Phobius"/>
    </source>
</evidence>
<dbReference type="PROSITE" id="PS50866">
    <property type="entry name" value="GOLD"/>
    <property type="match status" value="1"/>
</dbReference>
<evidence type="ECO:0000256" key="2">
    <source>
        <dbReference type="ARBA" id="ARBA00007104"/>
    </source>
</evidence>
<accession>A0A1Q3A5K4</accession>
<comment type="caution">
    <text evidence="12">The sequence shown here is derived from an EMBL/GenBank/DDBJ whole genome shotgun (WGS) entry which is preliminary data.</text>
</comment>
<dbReference type="eggNOG" id="KOG1690">
    <property type="taxonomic scope" value="Eukaryota"/>
</dbReference>
<protein>
    <recommendedName>
        <fullName evidence="11">GOLD domain-containing protein</fullName>
    </recommendedName>
</protein>
<keyword evidence="5" id="KW-0931">ER-Golgi transport</keyword>
<dbReference type="GO" id="GO:0016020">
    <property type="term" value="C:membrane"/>
    <property type="evidence" value="ECO:0007669"/>
    <property type="project" value="UniProtKB-SubCell"/>
</dbReference>
<dbReference type="SMART" id="SM01190">
    <property type="entry name" value="EMP24_GP25L"/>
    <property type="match status" value="1"/>
</dbReference>
<name>A0A1Q3A5K4_ZYGRO</name>
<evidence type="ECO:0000256" key="7">
    <source>
        <dbReference type="ARBA" id="ARBA00023136"/>
    </source>
</evidence>
<evidence type="ECO:0000256" key="8">
    <source>
        <dbReference type="RuleBase" id="RU003827"/>
    </source>
</evidence>
<dbReference type="Proteomes" id="UP000187013">
    <property type="component" value="Unassembled WGS sequence"/>
</dbReference>
<evidence type="ECO:0000256" key="4">
    <source>
        <dbReference type="ARBA" id="ARBA00022729"/>
    </source>
</evidence>
<evidence type="ECO:0000256" key="3">
    <source>
        <dbReference type="ARBA" id="ARBA00022692"/>
    </source>
</evidence>
<comment type="subcellular location">
    <subcellularLocation>
        <location evidence="1 8">Membrane</location>
        <topology evidence="1 8">Single-pass type I membrane protein</topology>
    </subcellularLocation>
</comment>
<evidence type="ECO:0000256" key="6">
    <source>
        <dbReference type="ARBA" id="ARBA00022989"/>
    </source>
</evidence>
<dbReference type="Pfam" id="PF01105">
    <property type="entry name" value="EMP24_GP25L"/>
    <property type="match status" value="1"/>
</dbReference>
<keyword evidence="3 8" id="KW-0812">Transmembrane</keyword>
<feature type="transmembrane region" description="Helical" evidence="9">
    <location>
        <begin position="186"/>
        <end position="205"/>
    </location>
</feature>
<proteinExistence type="inferred from homology"/>
<evidence type="ECO:0000259" key="11">
    <source>
        <dbReference type="PROSITE" id="PS50866"/>
    </source>
</evidence>
<keyword evidence="5" id="KW-0813">Transport</keyword>
<feature type="chain" id="PRO_5010228387" description="GOLD domain-containing protein" evidence="10">
    <location>
        <begin position="24"/>
        <end position="218"/>
    </location>
</feature>
<evidence type="ECO:0000256" key="10">
    <source>
        <dbReference type="SAM" id="SignalP"/>
    </source>
</evidence>
<dbReference type="EMBL" id="BDGX01000030">
    <property type="protein sequence ID" value="GAV51015.1"/>
    <property type="molecule type" value="Genomic_DNA"/>
</dbReference>
<dbReference type="InterPro" id="IPR015720">
    <property type="entry name" value="Emp24-like"/>
</dbReference>
<dbReference type="InterPro" id="IPR009038">
    <property type="entry name" value="GOLD_dom"/>
</dbReference>
<evidence type="ECO:0000256" key="5">
    <source>
        <dbReference type="ARBA" id="ARBA00022892"/>
    </source>
</evidence>
<organism evidence="12 13">
    <name type="scientific">Zygosaccharomyces rouxii</name>
    <dbReference type="NCBI Taxonomy" id="4956"/>
    <lineage>
        <taxon>Eukaryota</taxon>
        <taxon>Fungi</taxon>
        <taxon>Dikarya</taxon>
        <taxon>Ascomycota</taxon>
        <taxon>Saccharomycotina</taxon>
        <taxon>Saccharomycetes</taxon>
        <taxon>Saccharomycetales</taxon>
        <taxon>Saccharomycetaceae</taxon>
        <taxon>Zygosaccharomyces</taxon>
    </lineage>
</organism>
<dbReference type="AlphaFoldDB" id="A0A1Q3A5K4"/>
<gene>
    <name evidence="12" type="ORF">ZYGR_0AD01980</name>
</gene>
<keyword evidence="4 10" id="KW-0732">Signal</keyword>
<dbReference type="OrthoDB" id="3427at2759"/>
<dbReference type="GO" id="GO:0006888">
    <property type="term" value="P:endoplasmic reticulum to Golgi vesicle-mediated transport"/>
    <property type="evidence" value="ECO:0007669"/>
    <property type="project" value="UniProtKB-ARBA"/>
</dbReference>
<feature type="signal peptide" evidence="10">
    <location>
        <begin position="1"/>
        <end position="23"/>
    </location>
</feature>
<dbReference type="OMA" id="GATCAWQ"/>
<keyword evidence="7 9" id="KW-0472">Membrane</keyword>
<evidence type="ECO:0000313" key="12">
    <source>
        <dbReference type="EMBL" id="GAV51015.1"/>
    </source>
</evidence>
<dbReference type="PANTHER" id="PTHR22811">
    <property type="entry name" value="TRANSMEMBRANE EMP24 DOMAIN-CONTAINING PROTEIN"/>
    <property type="match status" value="1"/>
</dbReference>
<feature type="domain" description="GOLD" evidence="11">
    <location>
        <begin position="32"/>
        <end position="130"/>
    </location>
</feature>
<comment type="similarity">
    <text evidence="2 8">Belongs to the EMP24/GP25L family.</text>
</comment>
<evidence type="ECO:0000313" key="13">
    <source>
        <dbReference type="Proteomes" id="UP000187013"/>
    </source>
</evidence>
<evidence type="ECO:0000256" key="1">
    <source>
        <dbReference type="ARBA" id="ARBA00004479"/>
    </source>
</evidence>
<dbReference type="GO" id="GO:0005737">
    <property type="term" value="C:cytoplasm"/>
    <property type="evidence" value="ECO:0007669"/>
    <property type="project" value="GOC"/>
</dbReference>
<reference evidence="12 13" key="1">
    <citation type="submission" date="2016-08" db="EMBL/GenBank/DDBJ databases">
        <title>Draft genome sequence of allopolyploid Zygosaccharomyces rouxii.</title>
        <authorList>
            <person name="Watanabe J."/>
            <person name="Uehara K."/>
            <person name="Mogi Y."/>
            <person name="Tsukioka Y."/>
        </authorList>
    </citation>
    <scope>NUCLEOTIDE SEQUENCE [LARGE SCALE GENOMIC DNA]</scope>
    <source>
        <strain evidence="12 13">NBRC 110957</strain>
    </source>
</reference>
<sequence length="218" mass="25106">MLLVSALLQLAIVALLFPSQVAAFSLYSNGERRCFYKELSKGTLLQGKYSVKAYDDGIQSYRDTNPQEFDVSMEVEEVFDDYHRVVHQKGVSGELNLLALDSGEHRICIQAQPNSWMGKSKTKINLDFEIGSDVKLDSKQKTVVDSLHQKVNILNDKVLSIRREQKLVRDREAQFRDISESVNSHAMWWSVIQLVVLVLTCIWQMRHLRTFFVKQKVL</sequence>